<evidence type="ECO:0000313" key="2">
    <source>
        <dbReference type="Proteomes" id="UP001175227"/>
    </source>
</evidence>
<dbReference type="Proteomes" id="UP001175227">
    <property type="component" value="Unassembled WGS sequence"/>
</dbReference>
<dbReference type="AlphaFoldDB" id="A0AA39NY84"/>
<keyword evidence="2" id="KW-1185">Reference proteome</keyword>
<sequence>MEEQQPSSSTQDLLILSPDTTLAPAKLTAAQILDYFRMSDGLLDSPHLLKSYQALNKTLRSTQLQVNKLIEKNQLLEMSMPSRSKKGHDNSLTPEQTSDIRHFAHRCVTTIDPWADNAEIFQARESIDNMLILSPERYESPESEEQGLYAEVYAMLKEEHHFFFKRNYSPAVKKFIRSASDGRSACVSHVKHEAFYTIFGGFLPPSATVKGFDPFSDPICQQLLGFNAQKKVYSTLLPIFWPNTILLAIFFSATSINERKGIKKKPTNAVLWNLEQITPGAIAFAAIIACYVLSGDEHFDKCGGCSLIPYAADFKFYKMTIIKNLNKTHMMETVAVFNCCLFEGQGSNCGDQSRSDEYEIIDIGNVFTDSSGSDDDPFDVQVVDETIARNSEPVSAATADVAVDELAGSIAGVTLDTATS</sequence>
<protein>
    <submittedName>
        <fullName evidence="1">Uncharacterized protein</fullName>
    </submittedName>
</protein>
<dbReference type="Pfam" id="PF20414">
    <property type="entry name" value="DUF6698"/>
    <property type="match status" value="1"/>
</dbReference>
<proteinExistence type="predicted"/>
<evidence type="ECO:0000313" key="1">
    <source>
        <dbReference type="EMBL" id="KAK0474052.1"/>
    </source>
</evidence>
<dbReference type="InterPro" id="IPR046521">
    <property type="entry name" value="DUF6698"/>
</dbReference>
<accession>A0AA39NY84</accession>
<dbReference type="EMBL" id="JAUEPR010000029">
    <property type="protein sequence ID" value="KAK0474052.1"/>
    <property type="molecule type" value="Genomic_DNA"/>
</dbReference>
<comment type="caution">
    <text evidence="1">The sequence shown here is derived from an EMBL/GenBank/DDBJ whole genome shotgun (WGS) entry which is preliminary data.</text>
</comment>
<gene>
    <name evidence="1" type="ORF">IW261DRAFT_1569039</name>
</gene>
<organism evidence="1 2">
    <name type="scientific">Armillaria novae-zelandiae</name>
    <dbReference type="NCBI Taxonomy" id="153914"/>
    <lineage>
        <taxon>Eukaryota</taxon>
        <taxon>Fungi</taxon>
        <taxon>Dikarya</taxon>
        <taxon>Basidiomycota</taxon>
        <taxon>Agaricomycotina</taxon>
        <taxon>Agaricomycetes</taxon>
        <taxon>Agaricomycetidae</taxon>
        <taxon>Agaricales</taxon>
        <taxon>Marasmiineae</taxon>
        <taxon>Physalacriaceae</taxon>
        <taxon>Armillaria</taxon>
    </lineage>
</organism>
<reference evidence="1" key="1">
    <citation type="submission" date="2023-06" db="EMBL/GenBank/DDBJ databases">
        <authorList>
            <consortium name="Lawrence Berkeley National Laboratory"/>
            <person name="Ahrendt S."/>
            <person name="Sahu N."/>
            <person name="Indic B."/>
            <person name="Wong-Bajracharya J."/>
            <person name="Merenyi Z."/>
            <person name="Ke H.-M."/>
            <person name="Monk M."/>
            <person name="Kocsube S."/>
            <person name="Drula E."/>
            <person name="Lipzen A."/>
            <person name="Balint B."/>
            <person name="Henrissat B."/>
            <person name="Andreopoulos B."/>
            <person name="Martin F.M."/>
            <person name="Harder C.B."/>
            <person name="Rigling D."/>
            <person name="Ford K.L."/>
            <person name="Foster G.D."/>
            <person name="Pangilinan J."/>
            <person name="Papanicolaou A."/>
            <person name="Barry K."/>
            <person name="LaButti K."/>
            <person name="Viragh M."/>
            <person name="Koriabine M."/>
            <person name="Yan M."/>
            <person name="Riley R."/>
            <person name="Champramary S."/>
            <person name="Plett K.L."/>
            <person name="Tsai I.J."/>
            <person name="Slot J."/>
            <person name="Sipos G."/>
            <person name="Plett J."/>
            <person name="Nagy L.G."/>
            <person name="Grigoriev I.V."/>
        </authorList>
    </citation>
    <scope>NUCLEOTIDE SEQUENCE</scope>
    <source>
        <strain evidence="1">ICMP 16352</strain>
    </source>
</reference>
<name>A0AA39NY84_9AGAR</name>